<keyword evidence="1" id="KW-0723">Serine/threonine-protein kinase</keyword>
<evidence type="ECO:0000259" key="12">
    <source>
        <dbReference type="PROSITE" id="PS50011"/>
    </source>
</evidence>
<keyword evidence="3" id="KW-0732">Signal</keyword>
<feature type="compositionally biased region" description="Basic and acidic residues" evidence="11">
    <location>
        <begin position="1083"/>
        <end position="1094"/>
    </location>
</feature>
<evidence type="ECO:0000256" key="6">
    <source>
        <dbReference type="ARBA" id="ARBA00022777"/>
    </source>
</evidence>
<dbReference type="InParanoid" id="A0A1U8ARI4"/>
<dbReference type="CDD" id="cd14066">
    <property type="entry name" value="STKc_IRAK"/>
    <property type="match status" value="2"/>
</dbReference>
<dbReference type="CDD" id="cd23509">
    <property type="entry name" value="Gnk2-like"/>
    <property type="match status" value="2"/>
</dbReference>
<feature type="domain" description="Protein kinase" evidence="12">
    <location>
        <begin position="48"/>
        <end position="318"/>
    </location>
</feature>
<gene>
    <name evidence="15" type="primary">LOC104603105</name>
</gene>
<keyword evidence="2" id="KW-0808">Transferase</keyword>
<dbReference type="PROSITE" id="PS51473">
    <property type="entry name" value="GNK2"/>
    <property type="match status" value="2"/>
</dbReference>
<dbReference type="Pfam" id="PF01657">
    <property type="entry name" value="Stress-antifung"/>
    <property type="match status" value="2"/>
</dbReference>
<evidence type="ECO:0000256" key="5">
    <source>
        <dbReference type="ARBA" id="ARBA00022741"/>
    </source>
</evidence>
<dbReference type="FunFam" id="3.30.200.20:FF:000177">
    <property type="entry name" value="Cysteine-rich receptor-like protein kinase 2"/>
    <property type="match status" value="2"/>
</dbReference>
<keyword evidence="4" id="KW-0677">Repeat</keyword>
<dbReference type="AlphaFoldDB" id="A0A1U8ARI4"/>
<dbReference type="Proteomes" id="UP000189703">
    <property type="component" value="Unplaced"/>
</dbReference>
<feature type="domain" description="Gnk2-homologous" evidence="13">
    <location>
        <begin position="455"/>
        <end position="558"/>
    </location>
</feature>
<dbReference type="Gene3D" id="3.30.430.20">
    <property type="entry name" value="Gnk2 domain, C-X8-C-X2-C motif"/>
    <property type="match status" value="2"/>
</dbReference>
<dbReference type="InterPro" id="IPR002902">
    <property type="entry name" value="GNK2"/>
</dbReference>
<dbReference type="SMART" id="SM00220">
    <property type="entry name" value="S_TKc"/>
    <property type="match status" value="2"/>
</dbReference>
<dbReference type="FunFam" id="1.10.510.10:FF:001543">
    <property type="entry name" value="Cysteine-rich receptor-like protein kinase 41"/>
    <property type="match status" value="2"/>
</dbReference>
<keyword evidence="9" id="KW-0325">Glycoprotein</keyword>
<name>A0A1U8ARI4_NELNU</name>
<keyword evidence="7 10" id="KW-0067">ATP-binding</keyword>
<keyword evidence="8" id="KW-0675">Receptor</keyword>
<dbReference type="OrthoDB" id="1703116at2759"/>
<dbReference type="PROSITE" id="PS00108">
    <property type="entry name" value="PROTEIN_KINASE_ST"/>
    <property type="match status" value="2"/>
</dbReference>
<feature type="region of interest" description="Disordered" evidence="11">
    <location>
        <begin position="1078"/>
        <end position="1109"/>
    </location>
</feature>
<dbReference type="InterPro" id="IPR017441">
    <property type="entry name" value="Protein_kinase_ATP_BS"/>
</dbReference>
<dbReference type="PANTHER" id="PTHR47973">
    <property type="entry name" value="CYSTEINE-RICH RECEPTOR-LIKE PROTEIN KINASE 3"/>
    <property type="match status" value="1"/>
</dbReference>
<dbReference type="InterPro" id="IPR052059">
    <property type="entry name" value="CR_Ser/Thr_kinase"/>
</dbReference>
<protein>
    <submittedName>
        <fullName evidence="15">Cysteine-rich receptor-like protein kinase 10</fullName>
    </submittedName>
</protein>
<dbReference type="GeneID" id="104603105"/>
<feature type="binding site" evidence="10">
    <location>
        <position position="813"/>
    </location>
    <ligand>
        <name>ATP</name>
        <dbReference type="ChEBI" id="CHEBI:30616"/>
    </ligand>
</feature>
<dbReference type="InterPro" id="IPR001245">
    <property type="entry name" value="Ser-Thr/Tyr_kinase_cat_dom"/>
</dbReference>
<sequence>MEFLDIFCGCLKRKREKGAEGGEEPDDYRDSSGLIFELRSLQVATNFFSDLNQLGHGGFGSVFKGLLPSGQEVAVKKLALNSRQGLREFMNEVKLLIKIQHKNLVTLLGCCAEGPEKMLIYEYLPNKSLDNFLFDKTKSASLDWSKRFEIITGITRGLLYLHEEAPERIIHRDIKASNILLDGRMNPKISDFGLARLFPGDDTHVNTFRISGTHGYMAPEYAIHGYLSVKTDVFSFGILVLEIVSGRKNHVQKLNDEKADLLSYTWNLFQQKRTLDLVDPTLSNCNPDEAALCIQIGLLCCQANVADRPDMNSVHLMLSSDSFTLPKPGKPGIQGRVGRWTTTSSALTATNATDSTTGTNKLSTTSTMVEDCSRNSISVSFVDEGRMTPASAVSNHRDSKILQSPDKNMGTLAICSGITLSSFISPSQMTHLSFLSLISSFLFLSLNPAALAYELPRWDDCDGATNYTANSTFAANLGQALDALSNSTAPTGFNATIVGNGTESVTALALCRADTTQAGCRVCIDAAVVDIRQKNCPMKRFAQIWYNDCMLRYADVNFLSRADVSVVLSIWNTMEVSNQDVYDQSVRMLMRNLSNMAGESQTLHAVGWTRVPDNRILYGYVECTRDLSADNCSRCLSNARIGIENCCMGQWAAWVATPSCSVQFSMDPGFFDNTTAAVPEILAEPPLPPPPTWAPESDIQTDLTRVKRNGGGGRGMVIGISGAASGTVILTVGCSWMVMKGKKKVKRSGSRMEDDEVGETVTESVGTRSFLYDLETLMAATDNFSTANRLGCGGFGTVYKGKMPNGEKIAVKKLTVGSAQGTEEFTNEVRLLQKMQHRNLVKLFGCCIQGQEKILVYEYLSNRSLDHFLFDKSKSALLDWPKRFNIIIGIARGLLYLHEDSQYRIIHRDIKASNILLDEHMNPKISDFGLAKLFPDERSQLRTRRIAGTFGYMAPEYAARGFMSAWSDVYSFGVLILEIISGRRNYDSQLEEQRQVLLNLTWRLEQQGKLIDLVDVTIGSFPQDEVLRCIRVGLLCCQQRTRERPIMSSALVMLSNQSVSVPTPVRLGYQGSRVNSLEISESSSRDSSNHENENASHNNSVTISVVSGR</sequence>
<dbReference type="Pfam" id="PF07714">
    <property type="entry name" value="PK_Tyr_Ser-Thr"/>
    <property type="match status" value="2"/>
</dbReference>
<dbReference type="RefSeq" id="XP_010265354.2">
    <property type="nucleotide sequence ID" value="XM_010267052.2"/>
</dbReference>
<feature type="binding site" evidence="10">
    <location>
        <position position="77"/>
    </location>
    <ligand>
        <name>ATP</name>
        <dbReference type="ChEBI" id="CHEBI:30616"/>
    </ligand>
</feature>
<evidence type="ECO:0000256" key="10">
    <source>
        <dbReference type="PROSITE-ProRule" id="PRU10141"/>
    </source>
</evidence>
<dbReference type="InterPro" id="IPR008271">
    <property type="entry name" value="Ser/Thr_kinase_AS"/>
</dbReference>
<proteinExistence type="predicted"/>
<dbReference type="InterPro" id="IPR000719">
    <property type="entry name" value="Prot_kinase_dom"/>
</dbReference>
<dbReference type="PROSITE" id="PS00107">
    <property type="entry name" value="PROTEIN_KINASE_ATP"/>
    <property type="match status" value="2"/>
</dbReference>
<evidence type="ECO:0000256" key="2">
    <source>
        <dbReference type="ARBA" id="ARBA00022679"/>
    </source>
</evidence>
<evidence type="ECO:0000256" key="4">
    <source>
        <dbReference type="ARBA" id="ARBA00022737"/>
    </source>
</evidence>
<evidence type="ECO:0000256" key="7">
    <source>
        <dbReference type="ARBA" id="ARBA00022840"/>
    </source>
</evidence>
<evidence type="ECO:0000256" key="8">
    <source>
        <dbReference type="ARBA" id="ARBA00023170"/>
    </source>
</evidence>
<keyword evidence="5 10" id="KW-0547">Nucleotide-binding</keyword>
<evidence type="ECO:0000313" key="15">
    <source>
        <dbReference type="RefSeq" id="XP_010265354.2"/>
    </source>
</evidence>
<keyword evidence="14" id="KW-1185">Reference proteome</keyword>
<dbReference type="KEGG" id="nnu:104603105"/>
<feature type="domain" description="Gnk2-homologous" evidence="13">
    <location>
        <begin position="564"/>
        <end position="669"/>
    </location>
</feature>
<dbReference type="PROSITE" id="PS50011">
    <property type="entry name" value="PROTEIN_KINASE_DOM"/>
    <property type="match status" value="2"/>
</dbReference>
<dbReference type="GO" id="GO:0004674">
    <property type="term" value="F:protein serine/threonine kinase activity"/>
    <property type="evidence" value="ECO:0000318"/>
    <property type="project" value="GO_Central"/>
</dbReference>
<dbReference type="InterPro" id="IPR011009">
    <property type="entry name" value="Kinase-like_dom_sf"/>
</dbReference>
<dbReference type="SUPFAM" id="SSF56112">
    <property type="entry name" value="Protein kinase-like (PK-like)"/>
    <property type="match status" value="2"/>
</dbReference>
<dbReference type="Gene3D" id="1.10.510.10">
    <property type="entry name" value="Transferase(Phosphotransferase) domain 1"/>
    <property type="match status" value="2"/>
</dbReference>
<feature type="domain" description="Protein kinase" evidence="12">
    <location>
        <begin position="784"/>
        <end position="1059"/>
    </location>
</feature>
<evidence type="ECO:0000259" key="13">
    <source>
        <dbReference type="PROSITE" id="PS51473"/>
    </source>
</evidence>
<dbReference type="Gene3D" id="3.30.200.20">
    <property type="entry name" value="Phosphorylase Kinase, domain 1"/>
    <property type="match status" value="2"/>
</dbReference>
<evidence type="ECO:0000313" key="14">
    <source>
        <dbReference type="Proteomes" id="UP000189703"/>
    </source>
</evidence>
<keyword evidence="6" id="KW-0418">Kinase</keyword>
<evidence type="ECO:0000256" key="9">
    <source>
        <dbReference type="ARBA" id="ARBA00023180"/>
    </source>
</evidence>
<accession>A0A1U8ARI4</accession>
<dbReference type="eggNOG" id="ENOG502RXD9">
    <property type="taxonomic scope" value="Eukaryota"/>
</dbReference>
<evidence type="ECO:0000256" key="3">
    <source>
        <dbReference type="ARBA" id="ARBA00022729"/>
    </source>
</evidence>
<dbReference type="GO" id="GO:0005524">
    <property type="term" value="F:ATP binding"/>
    <property type="evidence" value="ECO:0007669"/>
    <property type="project" value="UniProtKB-UniRule"/>
</dbReference>
<reference evidence="15" key="1">
    <citation type="submission" date="2025-08" db="UniProtKB">
        <authorList>
            <consortium name="RefSeq"/>
        </authorList>
    </citation>
    <scope>IDENTIFICATION</scope>
</reference>
<evidence type="ECO:0000256" key="1">
    <source>
        <dbReference type="ARBA" id="ARBA00022527"/>
    </source>
</evidence>
<dbReference type="InterPro" id="IPR038408">
    <property type="entry name" value="GNK2_sf"/>
</dbReference>
<dbReference type="OMA" id="ETHIENA"/>
<organism evidence="14 15">
    <name type="scientific">Nelumbo nucifera</name>
    <name type="common">Sacred lotus</name>
    <dbReference type="NCBI Taxonomy" id="4432"/>
    <lineage>
        <taxon>Eukaryota</taxon>
        <taxon>Viridiplantae</taxon>
        <taxon>Streptophyta</taxon>
        <taxon>Embryophyta</taxon>
        <taxon>Tracheophyta</taxon>
        <taxon>Spermatophyta</taxon>
        <taxon>Magnoliopsida</taxon>
        <taxon>Proteales</taxon>
        <taxon>Nelumbonaceae</taxon>
        <taxon>Nelumbo</taxon>
    </lineage>
</organism>
<evidence type="ECO:0000256" key="11">
    <source>
        <dbReference type="SAM" id="MobiDB-lite"/>
    </source>
</evidence>